<dbReference type="Pfam" id="PF14361">
    <property type="entry name" value="RsbRD_N"/>
    <property type="match status" value="1"/>
</dbReference>
<dbReference type="PANTHER" id="PTHR33744:SF1">
    <property type="entry name" value="DNA-BINDING TRANSCRIPTIONAL ACTIVATOR ADER"/>
    <property type="match status" value="1"/>
</dbReference>
<comment type="caution">
    <text evidence="5">The sequence shown here is derived from an EMBL/GenBank/DDBJ whole genome shotgun (WGS) entry which is preliminary data.</text>
</comment>
<organism evidence="5 6">
    <name type="scientific">Mycolicibacterium thermoresistibile</name>
    <name type="common">Mycobacterium thermoresistibile</name>
    <dbReference type="NCBI Taxonomy" id="1797"/>
    <lineage>
        <taxon>Bacteria</taxon>
        <taxon>Bacillati</taxon>
        <taxon>Actinomycetota</taxon>
        <taxon>Actinomycetes</taxon>
        <taxon>Mycobacteriales</taxon>
        <taxon>Mycobacteriaceae</taxon>
        <taxon>Mycolicibacterium</taxon>
    </lineage>
</organism>
<feature type="domain" description="PucR C-terminal helix-turn-helix" evidence="2">
    <location>
        <begin position="359"/>
        <end position="415"/>
    </location>
</feature>
<name>A0A100XCR9_MYCTH</name>
<dbReference type="PANTHER" id="PTHR33744">
    <property type="entry name" value="CARBOHYDRATE DIACID REGULATOR"/>
    <property type="match status" value="1"/>
</dbReference>
<dbReference type="InterPro" id="IPR025736">
    <property type="entry name" value="PucR_C-HTH_dom"/>
</dbReference>
<sequence>MQPVVVSGYNADDISSTVALIVDRLLENSGEDVERIQRRILADIDELRSDPRLVELLRSSVAGNVETVLTVIRYGIDLDRVEPPTAALEYARRAAQHGIALSALIRAYRLGQQEMLERILREVRETELDPDLRLSVYERISSTSFAYIDWISQQVSDTYDTERERWLEHRNNIRAVRVREILDSDEPIDIDTASAALGYPLRGRHLALVLWMTRSDLPGGELLRLERFARAVAEAFQLRNTPLFVAEDTVSGWAWLAINHVVTEPVRTIRELAETADNGVHVALGTVDDGLEGFRRSHRRARDARKVAAASAIPPRITAADDYGISVSALLTENLADTRRWVLDTLGPLASDTANDARLRETLLVFLHVGSSYTAAAERLLLHPNSVRYRVNRAVERRARPIGEDRLEVELALLACRHFQQAVLQPAD</sequence>
<dbReference type="InterPro" id="IPR041522">
    <property type="entry name" value="CdaR_GGDEF"/>
</dbReference>
<proteinExistence type="inferred from homology"/>
<protein>
    <recommendedName>
        <fullName evidence="7">PucR family transcriptional regulator</fullName>
    </recommendedName>
</protein>
<evidence type="ECO:0008006" key="7">
    <source>
        <dbReference type="Google" id="ProtNLM"/>
    </source>
</evidence>
<reference evidence="6" key="2">
    <citation type="submission" date="2016-02" db="EMBL/GenBank/DDBJ databases">
        <title>Draft genome sequence of five rapidly growing Mycobacterium species.</title>
        <authorList>
            <person name="Katahira K."/>
            <person name="Gotou Y."/>
            <person name="Iida K."/>
            <person name="Ogura Y."/>
            <person name="Hayashi T."/>
        </authorList>
    </citation>
    <scope>NUCLEOTIDE SEQUENCE [LARGE SCALE GENOMIC DNA]</scope>
    <source>
        <strain evidence="6">JCM6362</strain>
    </source>
</reference>
<dbReference type="RefSeq" id="WP_003925587.1">
    <property type="nucleotide sequence ID" value="NZ_BCTB01000005.1"/>
</dbReference>
<dbReference type="InterPro" id="IPR051448">
    <property type="entry name" value="CdaR-like_regulators"/>
</dbReference>
<feature type="domain" description="CdaR GGDEF-like" evidence="4">
    <location>
        <begin position="184"/>
        <end position="307"/>
    </location>
</feature>
<dbReference type="Pfam" id="PF17853">
    <property type="entry name" value="GGDEF_2"/>
    <property type="match status" value="1"/>
</dbReference>
<dbReference type="STRING" id="1797.RMCT_1163"/>
<evidence type="ECO:0000259" key="4">
    <source>
        <dbReference type="Pfam" id="PF17853"/>
    </source>
</evidence>
<dbReference type="InterPro" id="IPR025751">
    <property type="entry name" value="RsbRD_N_dom"/>
</dbReference>
<evidence type="ECO:0000259" key="3">
    <source>
        <dbReference type="Pfam" id="PF14361"/>
    </source>
</evidence>
<reference evidence="5 6" key="1">
    <citation type="journal article" date="2016" name="Genome Announc.">
        <title>Draft Genome Sequences of Five Rapidly Growing Mycobacterium Species, M. thermoresistibile, M. fortuitum subsp. acetamidolyticum, M. canariasense, M. brisbanense, and M. novocastrense.</title>
        <authorList>
            <person name="Katahira K."/>
            <person name="Ogura Y."/>
            <person name="Gotoh Y."/>
            <person name="Hayashi T."/>
        </authorList>
    </citation>
    <scope>NUCLEOTIDE SEQUENCE [LARGE SCALE GENOMIC DNA]</scope>
    <source>
        <strain evidence="5 6">JCM6362</strain>
    </source>
</reference>
<dbReference type="AlphaFoldDB" id="A0A100XCR9"/>
<dbReference type="InterPro" id="IPR042070">
    <property type="entry name" value="PucR_C-HTH_sf"/>
</dbReference>
<dbReference type="OMA" id="TREWVAQ"/>
<gene>
    <name evidence="5" type="ORF">RMCT_1163</name>
</gene>
<evidence type="ECO:0000259" key="2">
    <source>
        <dbReference type="Pfam" id="PF13556"/>
    </source>
</evidence>
<dbReference type="Pfam" id="PF13556">
    <property type="entry name" value="HTH_30"/>
    <property type="match status" value="1"/>
</dbReference>
<comment type="similarity">
    <text evidence="1">Belongs to the CdaR family.</text>
</comment>
<evidence type="ECO:0000313" key="5">
    <source>
        <dbReference type="EMBL" id="GAT14192.1"/>
    </source>
</evidence>
<dbReference type="Gene3D" id="1.10.10.2840">
    <property type="entry name" value="PucR C-terminal helix-turn-helix domain"/>
    <property type="match status" value="1"/>
</dbReference>
<accession>A0A100XCR9</accession>
<evidence type="ECO:0000256" key="1">
    <source>
        <dbReference type="ARBA" id="ARBA00006754"/>
    </source>
</evidence>
<dbReference type="EMBL" id="BCTB01000005">
    <property type="protein sequence ID" value="GAT14192.1"/>
    <property type="molecule type" value="Genomic_DNA"/>
</dbReference>
<feature type="domain" description="RsbT co-antagonist protein RsbRD N-terminal" evidence="3">
    <location>
        <begin position="33"/>
        <end position="172"/>
    </location>
</feature>
<dbReference type="Proteomes" id="UP000069654">
    <property type="component" value="Unassembled WGS sequence"/>
</dbReference>
<evidence type="ECO:0000313" key="6">
    <source>
        <dbReference type="Proteomes" id="UP000069654"/>
    </source>
</evidence>